<dbReference type="WBParaSite" id="nRc.2.0.1.t25479-RA">
    <property type="protein sequence ID" value="nRc.2.0.1.t25479-RA"/>
    <property type="gene ID" value="nRc.2.0.1.g25479"/>
</dbReference>
<keyword evidence="12" id="KW-1185">Reference proteome</keyword>
<evidence type="ECO:0000313" key="12">
    <source>
        <dbReference type="Proteomes" id="UP000887565"/>
    </source>
</evidence>
<evidence type="ECO:0000256" key="7">
    <source>
        <dbReference type="ARBA" id="ARBA00045410"/>
    </source>
</evidence>
<feature type="region of interest" description="Disordered" evidence="9">
    <location>
        <begin position="421"/>
        <end position="446"/>
    </location>
</feature>
<evidence type="ECO:0000256" key="4">
    <source>
        <dbReference type="ARBA" id="ARBA00023002"/>
    </source>
</evidence>
<evidence type="ECO:0000256" key="5">
    <source>
        <dbReference type="ARBA" id="ARBA00039003"/>
    </source>
</evidence>
<evidence type="ECO:0000256" key="9">
    <source>
        <dbReference type="SAM" id="MobiDB-lite"/>
    </source>
</evidence>
<keyword evidence="10" id="KW-0812">Transmembrane</keyword>
<feature type="region of interest" description="Disordered" evidence="9">
    <location>
        <begin position="276"/>
        <end position="305"/>
    </location>
</feature>
<evidence type="ECO:0000256" key="3">
    <source>
        <dbReference type="ARBA" id="ARBA00022827"/>
    </source>
</evidence>
<dbReference type="PANTHER" id="PTHR43716:SF1">
    <property type="entry name" value="D-2-HYDROXYGLUTARATE DEHYDROGENASE, MITOCHONDRIAL"/>
    <property type="match status" value="1"/>
</dbReference>
<dbReference type="Gene3D" id="3.30.70.2190">
    <property type="match status" value="1"/>
</dbReference>
<name>A0A915JH90_ROMCU</name>
<dbReference type="InterPro" id="IPR016164">
    <property type="entry name" value="FAD-linked_Oxase-like_C"/>
</dbReference>
<dbReference type="Proteomes" id="UP000887565">
    <property type="component" value="Unplaced"/>
</dbReference>
<feature type="compositionally biased region" description="Basic residues" evidence="9">
    <location>
        <begin position="205"/>
        <end position="216"/>
    </location>
</feature>
<comment type="function">
    <text evidence="7">Catalyzes the oxidation of D-2-hydroxyglutarate (D-2-HG) to alpha-ketoglutarate. Also catalyzes the oxidation of other D-2-hydroxyacids, such as D-malate (D-MAL) and D-lactate (D-LAC). Exhibits high activities towards D-2-HG and D-MAL but a very weak activity towards D-LAC.</text>
</comment>
<dbReference type="Pfam" id="PF02913">
    <property type="entry name" value="FAD-oxidase_C"/>
    <property type="match status" value="1"/>
</dbReference>
<feature type="domain" description="FAD-binding oxidoreductase/transferase type 4 C-terminal" evidence="11">
    <location>
        <begin position="35"/>
        <end position="172"/>
    </location>
</feature>
<keyword evidence="10" id="KW-1133">Transmembrane helix</keyword>
<keyword evidence="2" id="KW-0285">Flavoprotein</keyword>
<keyword evidence="3" id="KW-0274">FAD</keyword>
<comment type="cofactor">
    <cofactor evidence="1">
        <name>FAD</name>
        <dbReference type="ChEBI" id="CHEBI:57692"/>
    </cofactor>
</comment>
<feature type="compositionally biased region" description="Basic and acidic residues" evidence="9">
    <location>
        <begin position="280"/>
        <end position="305"/>
    </location>
</feature>
<organism evidence="12 13">
    <name type="scientific">Romanomermis culicivorax</name>
    <name type="common">Nematode worm</name>
    <dbReference type="NCBI Taxonomy" id="13658"/>
    <lineage>
        <taxon>Eukaryota</taxon>
        <taxon>Metazoa</taxon>
        <taxon>Ecdysozoa</taxon>
        <taxon>Nematoda</taxon>
        <taxon>Enoplea</taxon>
        <taxon>Dorylaimia</taxon>
        <taxon>Mermithida</taxon>
        <taxon>Mermithoidea</taxon>
        <taxon>Mermithidae</taxon>
        <taxon>Romanomermis</taxon>
    </lineage>
</organism>
<evidence type="ECO:0000313" key="13">
    <source>
        <dbReference type="WBParaSite" id="nRc.2.0.1.t25479-RA"/>
    </source>
</evidence>
<dbReference type="AlphaFoldDB" id="A0A915JH90"/>
<evidence type="ECO:0000256" key="6">
    <source>
        <dbReference type="ARBA" id="ARBA00039639"/>
    </source>
</evidence>
<keyword evidence="4" id="KW-0560">Oxidoreductase</keyword>
<dbReference type="GO" id="GO:0051990">
    <property type="term" value="F:(R)-2-hydroxyglutarate dehydrogenase activity"/>
    <property type="evidence" value="ECO:0007669"/>
    <property type="project" value="UniProtKB-EC"/>
</dbReference>
<evidence type="ECO:0000259" key="11">
    <source>
        <dbReference type="Pfam" id="PF02913"/>
    </source>
</evidence>
<evidence type="ECO:0000256" key="2">
    <source>
        <dbReference type="ARBA" id="ARBA00022630"/>
    </source>
</evidence>
<evidence type="ECO:0000256" key="8">
    <source>
        <dbReference type="ARBA" id="ARBA00049267"/>
    </source>
</evidence>
<accession>A0A915JH90</accession>
<dbReference type="SUPFAM" id="SSF55103">
    <property type="entry name" value="FAD-linked oxidases, C-terminal domain"/>
    <property type="match status" value="1"/>
</dbReference>
<dbReference type="GO" id="GO:0005739">
    <property type="term" value="C:mitochondrion"/>
    <property type="evidence" value="ECO:0007669"/>
    <property type="project" value="TreeGrafter"/>
</dbReference>
<dbReference type="GO" id="GO:0050660">
    <property type="term" value="F:flavin adenine dinucleotide binding"/>
    <property type="evidence" value="ECO:0007669"/>
    <property type="project" value="InterPro"/>
</dbReference>
<proteinExistence type="predicted"/>
<reference evidence="13" key="1">
    <citation type="submission" date="2022-11" db="UniProtKB">
        <authorList>
            <consortium name="WormBaseParasite"/>
        </authorList>
    </citation>
    <scope>IDENTIFICATION</scope>
</reference>
<keyword evidence="10" id="KW-0472">Membrane</keyword>
<feature type="transmembrane region" description="Helical" evidence="10">
    <location>
        <begin position="317"/>
        <end position="344"/>
    </location>
</feature>
<dbReference type="InterPro" id="IPR004113">
    <property type="entry name" value="FAD-bd_oxidored_4_C"/>
</dbReference>
<feature type="region of interest" description="Disordered" evidence="9">
    <location>
        <begin position="197"/>
        <end position="216"/>
    </location>
</feature>
<dbReference type="InterPro" id="IPR051264">
    <property type="entry name" value="FAD-oxidored/transferase_4"/>
</dbReference>
<evidence type="ECO:0000256" key="10">
    <source>
        <dbReference type="SAM" id="Phobius"/>
    </source>
</evidence>
<comment type="catalytic activity">
    <reaction evidence="8">
        <text>(R)-malate + A = oxaloacetate + AH2</text>
        <dbReference type="Rhea" id="RHEA:67460"/>
        <dbReference type="ChEBI" id="CHEBI:13193"/>
        <dbReference type="ChEBI" id="CHEBI:15588"/>
        <dbReference type="ChEBI" id="CHEBI:16452"/>
        <dbReference type="ChEBI" id="CHEBI:17499"/>
    </reaction>
    <physiologicalReaction direction="left-to-right" evidence="8">
        <dbReference type="Rhea" id="RHEA:67461"/>
    </physiologicalReaction>
</comment>
<dbReference type="PANTHER" id="PTHR43716">
    <property type="entry name" value="D-2-HYDROXYGLUTARATE DEHYDROGENASE, MITOCHONDRIAL"/>
    <property type="match status" value="1"/>
</dbReference>
<dbReference type="EC" id="1.1.99.39" evidence="5"/>
<evidence type="ECO:0000256" key="1">
    <source>
        <dbReference type="ARBA" id="ARBA00001974"/>
    </source>
</evidence>
<sequence>MKIAILSQRAEKLLPFRSAEIDKFDFSFFGKDKPLNKFYILIETMGSNLEHDQAKIEQLITYCLNDQSITDGILSLDSNQSKNIWKVRESITPALQMDGYVYKHDISLPLENYYETVNYAWKACGSYAKRIVGFGHLADGNVHLNVTCPQRCLEIEKRLYPHLYGWVNEMGGNKKSVDTTKLASNVLGLYSDKANISSGSSRVARSPRRKSPCGSLKKKLITKNTAAWKSSDGSQKNVDYPTMKVVKVAPKAEFYRSSGLLSLNWLSALKDRTLSQTHSDSNKSVDPSKKAVSTSREDSDHAQIDKSSGKKISVKSILILTLIGAFLCVVFIVFIILTTFPAYYSRKSLSANNLNNSNAVTAYIFDGPQNFDHLSNITADLNDKTWNLDDNFLALYRAEMSKMAARANLSSINFIKDRLTEETPSSTNDEDRSYEQYVDNSTIVEE</sequence>
<protein>
    <recommendedName>
        <fullName evidence="6">D-2-hydroxyglutarate dehydrogenase, mitochondrial</fullName>
        <ecNumber evidence="5">1.1.99.39</ecNumber>
    </recommendedName>
</protein>
<dbReference type="Gene3D" id="3.30.70.2740">
    <property type="match status" value="1"/>
</dbReference>